<dbReference type="CDD" id="cd00054">
    <property type="entry name" value="EGF_CA"/>
    <property type="match status" value="1"/>
</dbReference>
<feature type="disulfide bond" evidence="1">
    <location>
        <begin position="106"/>
        <end position="116"/>
    </location>
</feature>
<protein>
    <recommendedName>
        <fullName evidence="2">EGF-like domain-containing protein</fullName>
    </recommendedName>
</protein>
<comment type="caution">
    <text evidence="1">Lacks conserved residue(s) required for the propagation of feature annotation.</text>
</comment>
<evidence type="ECO:0000256" key="1">
    <source>
        <dbReference type="PROSITE-ProRule" id="PRU00076"/>
    </source>
</evidence>
<keyword evidence="1" id="KW-1015">Disulfide bond</keyword>
<name>A0AAD9L5N7_RIDPI</name>
<reference evidence="3" key="1">
    <citation type="journal article" date="2023" name="Mol. Biol. Evol.">
        <title>Third-Generation Sequencing Reveals the Adaptive Role of the Epigenome in Three Deep-Sea Polychaetes.</title>
        <authorList>
            <person name="Perez M."/>
            <person name="Aroh O."/>
            <person name="Sun Y."/>
            <person name="Lan Y."/>
            <person name="Juniper S.K."/>
            <person name="Young C.R."/>
            <person name="Angers B."/>
            <person name="Qian P.Y."/>
        </authorList>
    </citation>
    <scope>NUCLEOTIDE SEQUENCE</scope>
    <source>
        <strain evidence="3">R07B-5</strain>
    </source>
</reference>
<dbReference type="SUPFAM" id="SSF57196">
    <property type="entry name" value="EGF/Laminin"/>
    <property type="match status" value="1"/>
</dbReference>
<evidence type="ECO:0000313" key="3">
    <source>
        <dbReference type="EMBL" id="KAK2183351.1"/>
    </source>
</evidence>
<dbReference type="Pfam" id="PF00008">
    <property type="entry name" value="EGF"/>
    <property type="match status" value="1"/>
</dbReference>
<dbReference type="PROSITE" id="PS50026">
    <property type="entry name" value="EGF_3"/>
    <property type="match status" value="1"/>
</dbReference>
<evidence type="ECO:0000259" key="2">
    <source>
        <dbReference type="PROSITE" id="PS50026"/>
    </source>
</evidence>
<dbReference type="Proteomes" id="UP001209878">
    <property type="component" value="Unassembled WGS sequence"/>
</dbReference>
<accession>A0AAD9L5N7</accession>
<dbReference type="InterPro" id="IPR000742">
    <property type="entry name" value="EGF"/>
</dbReference>
<proteinExistence type="predicted"/>
<dbReference type="SMART" id="SM00181">
    <property type="entry name" value="EGF"/>
    <property type="match status" value="1"/>
</dbReference>
<dbReference type="AlphaFoldDB" id="A0AAD9L5N7"/>
<gene>
    <name evidence="3" type="ORF">NP493_311g00031</name>
</gene>
<dbReference type="PROSITE" id="PS00022">
    <property type="entry name" value="EGF_1"/>
    <property type="match status" value="1"/>
</dbReference>
<sequence>MAALNKLPVEVTYRDVTVGPETDWFRGDLCNNCEFHTTDRDTTVSRCANMSDHIGWMKETGPCLSPLLFTCFNSSPYLRWESYSPQLNYVEMKFRPTHFDSESYQCYNPCQNNATCSYSVENGSTCLCENGFQGVHCEGQPAAYVVNNDEFRRLRKKFFSSVL</sequence>
<evidence type="ECO:0000313" key="4">
    <source>
        <dbReference type="Proteomes" id="UP001209878"/>
    </source>
</evidence>
<keyword evidence="4" id="KW-1185">Reference proteome</keyword>
<dbReference type="PROSITE" id="PS01186">
    <property type="entry name" value="EGF_2"/>
    <property type="match status" value="1"/>
</dbReference>
<comment type="caution">
    <text evidence="3">The sequence shown here is derived from an EMBL/GenBank/DDBJ whole genome shotgun (WGS) entry which is preliminary data.</text>
</comment>
<feature type="disulfide bond" evidence="1">
    <location>
        <begin position="128"/>
        <end position="137"/>
    </location>
</feature>
<keyword evidence="1" id="KW-0245">EGF-like domain</keyword>
<feature type="domain" description="EGF-like" evidence="2">
    <location>
        <begin position="102"/>
        <end position="138"/>
    </location>
</feature>
<dbReference type="Gene3D" id="2.10.25.10">
    <property type="entry name" value="Laminin"/>
    <property type="match status" value="1"/>
</dbReference>
<organism evidence="3 4">
    <name type="scientific">Ridgeia piscesae</name>
    <name type="common">Tubeworm</name>
    <dbReference type="NCBI Taxonomy" id="27915"/>
    <lineage>
        <taxon>Eukaryota</taxon>
        <taxon>Metazoa</taxon>
        <taxon>Spiralia</taxon>
        <taxon>Lophotrochozoa</taxon>
        <taxon>Annelida</taxon>
        <taxon>Polychaeta</taxon>
        <taxon>Sedentaria</taxon>
        <taxon>Canalipalpata</taxon>
        <taxon>Sabellida</taxon>
        <taxon>Siboglinidae</taxon>
        <taxon>Ridgeia</taxon>
    </lineage>
</organism>
<dbReference type="EMBL" id="JAODUO010000314">
    <property type="protein sequence ID" value="KAK2183351.1"/>
    <property type="molecule type" value="Genomic_DNA"/>
</dbReference>